<evidence type="ECO:0000256" key="3">
    <source>
        <dbReference type="ARBA" id="ARBA00022794"/>
    </source>
</evidence>
<dbReference type="PANTHER" id="PTHR12968:SF2">
    <property type="entry name" value="B9 DOMAIN-CONTAINING PROTEIN 2"/>
    <property type="match status" value="1"/>
</dbReference>
<dbReference type="OrthoDB" id="184109at2759"/>
<evidence type="ECO:0000256" key="6">
    <source>
        <dbReference type="ARBA" id="ARBA00039272"/>
    </source>
</evidence>
<dbReference type="PROSITE" id="PS51381">
    <property type="entry name" value="C2_B9"/>
    <property type="match status" value="1"/>
</dbReference>
<accession>A0A0M0K4R8</accession>
<evidence type="ECO:0000256" key="5">
    <source>
        <dbReference type="ARBA" id="ARBA00023273"/>
    </source>
</evidence>
<comment type="subcellular location">
    <subcellularLocation>
        <location evidence="1">Cytoplasm</location>
        <location evidence="1">Cytoskeleton</location>
        <location evidence="1">Cilium basal body</location>
    </subcellularLocation>
</comment>
<keyword evidence="4" id="KW-0206">Cytoskeleton</keyword>
<dbReference type="PANTHER" id="PTHR12968">
    <property type="entry name" value="B9 DOMAIN-CONTAINING"/>
    <property type="match status" value="1"/>
</dbReference>
<name>A0A0M0K4R8_9EUKA</name>
<evidence type="ECO:0000313" key="8">
    <source>
        <dbReference type="Proteomes" id="UP000037460"/>
    </source>
</evidence>
<dbReference type="EMBL" id="JWZX01001403">
    <property type="protein sequence ID" value="KOO33861.1"/>
    <property type="molecule type" value="Genomic_DNA"/>
</dbReference>
<comment type="caution">
    <text evidence="7">The sequence shown here is derived from an EMBL/GenBank/DDBJ whole genome shotgun (WGS) entry which is preliminary data.</text>
</comment>
<sequence length="179" mass="20077">MLRDQPELHVIGEIVGATDYELPSLFCKFSFEAGTNFRLLQGLPTGQTHCDMPPEGEMAILSHPVDVHYAVKGIDGWPRLRIEVYGVDRYGRIELAGYGCCIVPTTAGMHELRCHTWRPCGSMREQFSTFFLGGAPRLKHLEVIASSADRFRLETEPAGEVIIRLSVMPKDMHRFGVLC</sequence>
<proteinExistence type="predicted"/>
<evidence type="ECO:0000313" key="7">
    <source>
        <dbReference type="EMBL" id="KOO33861.1"/>
    </source>
</evidence>
<gene>
    <name evidence="7" type="ORF">Ctob_016148</name>
</gene>
<evidence type="ECO:0000256" key="2">
    <source>
        <dbReference type="ARBA" id="ARBA00022490"/>
    </source>
</evidence>
<keyword evidence="8" id="KW-1185">Reference proteome</keyword>
<dbReference type="Pfam" id="PF07162">
    <property type="entry name" value="B9-C2"/>
    <property type="match status" value="1"/>
</dbReference>
<protein>
    <recommendedName>
        <fullName evidence="6">B9 domain-containing protein 2</fullName>
    </recommendedName>
</protein>
<evidence type="ECO:0000256" key="1">
    <source>
        <dbReference type="ARBA" id="ARBA00004120"/>
    </source>
</evidence>
<organism evidence="7 8">
    <name type="scientific">Chrysochromulina tobinii</name>
    <dbReference type="NCBI Taxonomy" id="1460289"/>
    <lineage>
        <taxon>Eukaryota</taxon>
        <taxon>Haptista</taxon>
        <taxon>Haptophyta</taxon>
        <taxon>Prymnesiophyceae</taxon>
        <taxon>Prymnesiales</taxon>
        <taxon>Chrysochromulinaceae</taxon>
        <taxon>Chrysochromulina</taxon>
    </lineage>
</organism>
<dbReference type="AlphaFoldDB" id="A0A0M0K4R8"/>
<evidence type="ECO:0000256" key="4">
    <source>
        <dbReference type="ARBA" id="ARBA00023212"/>
    </source>
</evidence>
<keyword evidence="5" id="KW-0966">Cell projection</keyword>
<keyword evidence="2" id="KW-0963">Cytoplasm</keyword>
<reference evidence="8" key="1">
    <citation type="journal article" date="2015" name="PLoS Genet.">
        <title>Genome Sequence and Transcriptome Analyses of Chrysochromulina tobin: Metabolic Tools for Enhanced Algal Fitness in the Prominent Order Prymnesiales (Haptophyceae).</title>
        <authorList>
            <person name="Hovde B.T."/>
            <person name="Deodato C.R."/>
            <person name="Hunsperger H.M."/>
            <person name="Ryken S.A."/>
            <person name="Yost W."/>
            <person name="Jha R.K."/>
            <person name="Patterson J."/>
            <person name="Monnat R.J. Jr."/>
            <person name="Barlow S.B."/>
            <person name="Starkenburg S.R."/>
            <person name="Cattolico R.A."/>
        </authorList>
    </citation>
    <scope>NUCLEOTIDE SEQUENCE</scope>
    <source>
        <strain evidence="8">CCMP291</strain>
    </source>
</reference>
<dbReference type="GO" id="GO:0036038">
    <property type="term" value="C:MKS complex"/>
    <property type="evidence" value="ECO:0007669"/>
    <property type="project" value="TreeGrafter"/>
</dbReference>
<dbReference type="GO" id="GO:0060271">
    <property type="term" value="P:cilium assembly"/>
    <property type="evidence" value="ECO:0007669"/>
    <property type="project" value="TreeGrafter"/>
</dbReference>
<keyword evidence="3" id="KW-0970">Cilium biogenesis/degradation</keyword>
<dbReference type="Proteomes" id="UP000037460">
    <property type="component" value="Unassembled WGS sequence"/>
</dbReference>
<dbReference type="InterPro" id="IPR010796">
    <property type="entry name" value="C2_B9-type_dom"/>
</dbReference>